<protein>
    <submittedName>
        <fullName evidence="2">Uncharacterized protein</fullName>
    </submittedName>
</protein>
<name>A0A7I8LFY6_SPIIN</name>
<gene>
    <name evidence="2" type="ORF">SI8410_14018822</name>
</gene>
<accession>A0A7I8LFY6</accession>
<organism evidence="2 3">
    <name type="scientific">Spirodela intermedia</name>
    <name type="common">Intermediate duckweed</name>
    <dbReference type="NCBI Taxonomy" id="51605"/>
    <lineage>
        <taxon>Eukaryota</taxon>
        <taxon>Viridiplantae</taxon>
        <taxon>Streptophyta</taxon>
        <taxon>Embryophyta</taxon>
        <taxon>Tracheophyta</taxon>
        <taxon>Spermatophyta</taxon>
        <taxon>Magnoliopsida</taxon>
        <taxon>Liliopsida</taxon>
        <taxon>Araceae</taxon>
        <taxon>Lemnoideae</taxon>
        <taxon>Spirodela</taxon>
    </lineage>
</organism>
<proteinExistence type="predicted"/>
<dbReference type="AlphaFoldDB" id="A0A7I8LFY6"/>
<feature type="region of interest" description="Disordered" evidence="1">
    <location>
        <begin position="89"/>
        <end position="110"/>
    </location>
</feature>
<sequence length="126" mass="13404">MVGAVKNPRAGPHHDDDSGSGGPYPVLAAVYSFTVANEIRGDRDEPSPPRAAATFAAKSIIAATTTSADSMDVAVIVVEAILTHRRVWSAARRRPDPPKPPTLAAGPFSPTDRVRLRRSKIMHNAV</sequence>
<reference evidence="2" key="1">
    <citation type="submission" date="2020-02" db="EMBL/GenBank/DDBJ databases">
        <authorList>
            <person name="Scholz U."/>
            <person name="Mascher M."/>
            <person name="Fiebig A."/>
        </authorList>
    </citation>
    <scope>NUCLEOTIDE SEQUENCE</scope>
</reference>
<dbReference type="EMBL" id="LR746277">
    <property type="protein sequence ID" value="CAA7408144.1"/>
    <property type="molecule type" value="Genomic_DNA"/>
</dbReference>
<evidence type="ECO:0000256" key="1">
    <source>
        <dbReference type="SAM" id="MobiDB-lite"/>
    </source>
</evidence>
<evidence type="ECO:0000313" key="2">
    <source>
        <dbReference type="EMBL" id="CAA7408144.1"/>
    </source>
</evidence>
<feature type="region of interest" description="Disordered" evidence="1">
    <location>
        <begin position="1"/>
        <end position="23"/>
    </location>
</feature>
<dbReference type="Proteomes" id="UP000663760">
    <property type="component" value="Chromosome 14"/>
</dbReference>
<keyword evidence="3" id="KW-1185">Reference proteome</keyword>
<evidence type="ECO:0000313" key="3">
    <source>
        <dbReference type="Proteomes" id="UP000663760"/>
    </source>
</evidence>